<dbReference type="InterPro" id="IPR011993">
    <property type="entry name" value="PH-like_dom_sf"/>
</dbReference>
<evidence type="ECO:0000313" key="2">
    <source>
        <dbReference type="Proteomes" id="UP001152795"/>
    </source>
</evidence>
<accession>A0A7D9EYX8</accession>
<comment type="caution">
    <text evidence="1">The sequence shown here is derived from an EMBL/GenBank/DDBJ whole genome shotgun (WGS) entry which is preliminary data.</text>
</comment>
<organism evidence="1 2">
    <name type="scientific">Paramuricea clavata</name>
    <name type="common">Red gorgonian</name>
    <name type="synonym">Violescent sea-whip</name>
    <dbReference type="NCBI Taxonomy" id="317549"/>
    <lineage>
        <taxon>Eukaryota</taxon>
        <taxon>Metazoa</taxon>
        <taxon>Cnidaria</taxon>
        <taxon>Anthozoa</taxon>
        <taxon>Octocorallia</taxon>
        <taxon>Malacalcyonacea</taxon>
        <taxon>Plexauridae</taxon>
        <taxon>Paramuricea</taxon>
    </lineage>
</organism>
<reference evidence="1" key="1">
    <citation type="submission" date="2020-04" db="EMBL/GenBank/DDBJ databases">
        <authorList>
            <person name="Alioto T."/>
            <person name="Alioto T."/>
            <person name="Gomez Garrido J."/>
        </authorList>
    </citation>
    <scope>NUCLEOTIDE SEQUENCE</scope>
    <source>
        <strain evidence="1">A484AB</strain>
    </source>
</reference>
<gene>
    <name evidence="1" type="ORF">PACLA_8A079152</name>
</gene>
<evidence type="ECO:0000313" key="1">
    <source>
        <dbReference type="EMBL" id="CAB4019651.1"/>
    </source>
</evidence>
<sequence length="298" mass="33083">MLAIKSSRKQSLRLLSNEEDNLLAGIDFQTYYLGRKEIQNDNNDLDTVVEGIYSKYMYNGDINNSTQLTITVDTNQLMFRDVVTHHIEFIIALTSVKSVYCSSKKTKFPNAVILLCCLPSQSTATVHVLHCLNQSQARDFYNAINRAFDYHGDATQASKPNRANVDKGNKDLEASAVGAYKVNTTKSMKYRELNVTAPKKKETCAGENTGLLGAEELVPAKDEQIQTSVTVNEIVQTQVDDDARAKPRSRAKSSPQTKGAEGVGLLDNIDPDDGFDDEFTDLARNRSLSDNIKARFGR</sequence>
<protein>
    <submittedName>
        <fullName evidence="1">Uncharacterized protein</fullName>
    </submittedName>
</protein>
<dbReference type="Gene3D" id="2.30.29.30">
    <property type="entry name" value="Pleckstrin-homology domain (PH domain)/Phosphotyrosine-binding domain (PTB)"/>
    <property type="match status" value="1"/>
</dbReference>
<dbReference type="AlphaFoldDB" id="A0A7D9EYX8"/>
<keyword evidence="2" id="KW-1185">Reference proteome</keyword>
<proteinExistence type="predicted"/>
<dbReference type="SUPFAM" id="SSF50729">
    <property type="entry name" value="PH domain-like"/>
    <property type="match status" value="1"/>
</dbReference>
<dbReference type="EMBL" id="CACRXK020010569">
    <property type="protein sequence ID" value="CAB4019651.1"/>
    <property type="molecule type" value="Genomic_DNA"/>
</dbReference>
<name>A0A7D9EYX8_PARCT</name>
<dbReference type="Proteomes" id="UP001152795">
    <property type="component" value="Unassembled WGS sequence"/>
</dbReference>